<dbReference type="Proteomes" id="UP001054902">
    <property type="component" value="Unassembled WGS sequence"/>
</dbReference>
<dbReference type="PANTHER" id="PTHR46030">
    <property type="entry name" value="ALPHA-KETOGLUTARATE-DEPENDENT DIOXYGENASE ALKB HOMOLOG 6"/>
    <property type="match status" value="1"/>
</dbReference>
<dbReference type="PANTHER" id="PTHR46030:SF1">
    <property type="entry name" value="ALPHA-KETOGLUTARATE-DEPENDENT DIOXYGENASE ALKB HOMOLOG 6"/>
    <property type="match status" value="1"/>
</dbReference>
<comment type="caution">
    <text evidence="10">The sequence shown here is derived from an EMBL/GenBank/DDBJ whole genome shotgun (WGS) entry which is preliminary data.</text>
</comment>
<evidence type="ECO:0000256" key="2">
    <source>
        <dbReference type="ARBA" id="ARBA00007879"/>
    </source>
</evidence>
<evidence type="ECO:0000256" key="1">
    <source>
        <dbReference type="ARBA" id="ARBA00004123"/>
    </source>
</evidence>
<evidence type="ECO:0000256" key="7">
    <source>
        <dbReference type="ARBA" id="ARBA00023242"/>
    </source>
</evidence>
<reference evidence="10 11" key="1">
    <citation type="journal article" date="2021" name="Sci. Rep.">
        <title>The genome of the diatom Chaetoceros tenuissimus carries an ancient integrated fragment of an extant virus.</title>
        <authorList>
            <person name="Hongo Y."/>
            <person name="Kimura K."/>
            <person name="Takaki Y."/>
            <person name="Yoshida Y."/>
            <person name="Baba S."/>
            <person name="Kobayashi G."/>
            <person name="Nagasaki K."/>
            <person name="Hano T."/>
            <person name="Tomaru Y."/>
        </authorList>
    </citation>
    <scope>NUCLEOTIDE SEQUENCE [LARGE SCALE GENOMIC DNA]</scope>
    <source>
        <strain evidence="10 11">NIES-3715</strain>
    </source>
</reference>
<protein>
    <recommendedName>
        <fullName evidence="9">Fe2OG dioxygenase domain-containing protein</fullName>
    </recommendedName>
</protein>
<keyword evidence="3" id="KW-0479">Metal-binding</keyword>
<evidence type="ECO:0000256" key="6">
    <source>
        <dbReference type="ARBA" id="ARBA00023004"/>
    </source>
</evidence>
<evidence type="ECO:0000313" key="10">
    <source>
        <dbReference type="EMBL" id="GFH53536.1"/>
    </source>
</evidence>
<evidence type="ECO:0000259" key="9">
    <source>
        <dbReference type="PROSITE" id="PS51471"/>
    </source>
</evidence>
<dbReference type="Pfam" id="PF13532">
    <property type="entry name" value="2OG-FeII_Oxy_2"/>
    <property type="match status" value="1"/>
</dbReference>
<dbReference type="GO" id="GO:0051213">
    <property type="term" value="F:dioxygenase activity"/>
    <property type="evidence" value="ECO:0007669"/>
    <property type="project" value="UniProtKB-KW"/>
</dbReference>
<dbReference type="InterPro" id="IPR005123">
    <property type="entry name" value="Oxoglu/Fe-dep_dioxygenase_dom"/>
</dbReference>
<gene>
    <name evidence="10" type="ORF">CTEN210_10012</name>
</gene>
<keyword evidence="4" id="KW-0223">Dioxygenase</keyword>
<comment type="subcellular location">
    <subcellularLocation>
        <location evidence="1">Nucleus</location>
    </subcellularLocation>
</comment>
<keyword evidence="6" id="KW-0408">Iron</keyword>
<keyword evidence="11" id="KW-1185">Reference proteome</keyword>
<sequence>MSAIDFRELMRLEKRRMRMQKSNSPPSKSKDLNGVNNDTVESTHSVDTIEKFSDNLLGNDGKTRPLHKDILDDQLSKVLENSQVGAEVLRDVFYIEKLLCPNFERKLTQWLKSLPTINNNERNVTSTGGIVKYHGKWKRLDFARRSVAMFDFRVVKEIPPLLQVLIDMLLRIKAFPGTHPPNHVLVNEYQDQEGIMAHTDGPMYLDRTATFSIAGGDVLFNFTKRKPDDGVDDDSNNDVMQLKLHGNGSLVVFTDDAYTNHCHSINDRIHNSVEYASCKCVNAVEGEQIQRGHRLSLTFRHKFEEAI</sequence>
<evidence type="ECO:0000256" key="5">
    <source>
        <dbReference type="ARBA" id="ARBA00023002"/>
    </source>
</evidence>
<feature type="region of interest" description="Disordered" evidence="8">
    <location>
        <begin position="16"/>
        <end position="36"/>
    </location>
</feature>
<dbReference type="InterPro" id="IPR032862">
    <property type="entry name" value="ALKBH6"/>
</dbReference>
<evidence type="ECO:0000256" key="4">
    <source>
        <dbReference type="ARBA" id="ARBA00022964"/>
    </source>
</evidence>
<dbReference type="PROSITE" id="PS51471">
    <property type="entry name" value="FE2OG_OXY"/>
    <property type="match status" value="1"/>
</dbReference>
<accession>A0AAD3H7X5</accession>
<organism evidence="10 11">
    <name type="scientific">Chaetoceros tenuissimus</name>
    <dbReference type="NCBI Taxonomy" id="426638"/>
    <lineage>
        <taxon>Eukaryota</taxon>
        <taxon>Sar</taxon>
        <taxon>Stramenopiles</taxon>
        <taxon>Ochrophyta</taxon>
        <taxon>Bacillariophyta</taxon>
        <taxon>Coscinodiscophyceae</taxon>
        <taxon>Chaetocerotophycidae</taxon>
        <taxon>Chaetocerotales</taxon>
        <taxon>Chaetocerotaceae</taxon>
        <taxon>Chaetoceros</taxon>
    </lineage>
</organism>
<dbReference type="Gene3D" id="2.60.120.590">
    <property type="entry name" value="Alpha-ketoglutarate-dependent dioxygenase AlkB-like"/>
    <property type="match status" value="1"/>
</dbReference>
<evidence type="ECO:0000313" key="11">
    <source>
        <dbReference type="Proteomes" id="UP001054902"/>
    </source>
</evidence>
<comment type="similarity">
    <text evidence="2">Belongs to the alkB family.</text>
</comment>
<dbReference type="EMBL" id="BLLK01000047">
    <property type="protein sequence ID" value="GFH53536.1"/>
    <property type="molecule type" value="Genomic_DNA"/>
</dbReference>
<feature type="domain" description="Fe2OG dioxygenase" evidence="9">
    <location>
        <begin position="180"/>
        <end position="303"/>
    </location>
</feature>
<dbReference type="GO" id="GO:0046872">
    <property type="term" value="F:metal ion binding"/>
    <property type="evidence" value="ECO:0007669"/>
    <property type="project" value="UniProtKB-KW"/>
</dbReference>
<name>A0AAD3H7X5_9STRA</name>
<evidence type="ECO:0000256" key="3">
    <source>
        <dbReference type="ARBA" id="ARBA00022723"/>
    </source>
</evidence>
<dbReference type="InterPro" id="IPR037151">
    <property type="entry name" value="AlkB-like_sf"/>
</dbReference>
<evidence type="ECO:0000256" key="8">
    <source>
        <dbReference type="SAM" id="MobiDB-lite"/>
    </source>
</evidence>
<keyword evidence="7" id="KW-0539">Nucleus</keyword>
<keyword evidence="5" id="KW-0560">Oxidoreductase</keyword>
<dbReference type="SUPFAM" id="SSF51197">
    <property type="entry name" value="Clavaminate synthase-like"/>
    <property type="match status" value="1"/>
</dbReference>
<dbReference type="GO" id="GO:0005634">
    <property type="term" value="C:nucleus"/>
    <property type="evidence" value="ECO:0007669"/>
    <property type="project" value="UniProtKB-SubCell"/>
</dbReference>
<proteinExistence type="inferred from homology"/>
<dbReference type="InterPro" id="IPR027450">
    <property type="entry name" value="AlkB-like"/>
</dbReference>
<dbReference type="AlphaFoldDB" id="A0AAD3H7X5"/>